<protein>
    <submittedName>
        <fullName evidence="2">D-aminopeptidase</fullName>
    </submittedName>
</protein>
<dbReference type="AlphaFoldDB" id="A0A521FA64"/>
<comment type="similarity">
    <text evidence="1">Belongs to the peptidase S58 family.</text>
</comment>
<organism evidence="2 3">
    <name type="scientific">Melghirimyces algeriensis</name>
    <dbReference type="NCBI Taxonomy" id="910412"/>
    <lineage>
        <taxon>Bacteria</taxon>
        <taxon>Bacillati</taxon>
        <taxon>Bacillota</taxon>
        <taxon>Bacilli</taxon>
        <taxon>Bacillales</taxon>
        <taxon>Thermoactinomycetaceae</taxon>
        <taxon>Melghirimyces</taxon>
    </lineage>
</organism>
<keyword evidence="3" id="KW-1185">Reference proteome</keyword>
<dbReference type="PANTHER" id="PTHR36512">
    <property type="entry name" value="D-AMINOPEPTIDASE"/>
    <property type="match status" value="1"/>
</dbReference>
<gene>
    <name evidence="2" type="ORF">SAMN06264849_11541</name>
</gene>
<dbReference type="Gene3D" id="3.60.70.12">
    <property type="entry name" value="L-amino peptidase D-ALA esterase/amidase"/>
    <property type="match status" value="1"/>
</dbReference>
<evidence type="ECO:0000313" key="2">
    <source>
        <dbReference type="EMBL" id="SMO93069.1"/>
    </source>
</evidence>
<keyword evidence="2" id="KW-0645">Protease</keyword>
<dbReference type="Proteomes" id="UP000315636">
    <property type="component" value="Unassembled WGS sequence"/>
</dbReference>
<dbReference type="GO" id="GO:0004177">
    <property type="term" value="F:aminopeptidase activity"/>
    <property type="evidence" value="ECO:0007669"/>
    <property type="project" value="UniProtKB-KW"/>
</dbReference>
<reference evidence="2 3" key="1">
    <citation type="submission" date="2017-05" db="EMBL/GenBank/DDBJ databases">
        <authorList>
            <person name="Varghese N."/>
            <person name="Submissions S."/>
        </authorList>
    </citation>
    <scope>NUCLEOTIDE SEQUENCE [LARGE SCALE GENOMIC DNA]</scope>
    <source>
        <strain evidence="2 3">DSM 45474</strain>
    </source>
</reference>
<dbReference type="Pfam" id="PF03576">
    <property type="entry name" value="Peptidase_S58"/>
    <property type="match status" value="1"/>
</dbReference>
<dbReference type="CDD" id="cd02253">
    <property type="entry name" value="DmpA"/>
    <property type="match status" value="1"/>
</dbReference>
<evidence type="ECO:0000256" key="1">
    <source>
        <dbReference type="ARBA" id="ARBA00007068"/>
    </source>
</evidence>
<keyword evidence="2" id="KW-0378">Hydrolase</keyword>
<proteinExistence type="inferred from homology"/>
<dbReference type="PANTHER" id="PTHR36512:SF3">
    <property type="entry name" value="BLR5678 PROTEIN"/>
    <property type="match status" value="1"/>
</dbReference>
<evidence type="ECO:0000313" key="3">
    <source>
        <dbReference type="Proteomes" id="UP000315636"/>
    </source>
</evidence>
<name>A0A521FA64_9BACL</name>
<keyword evidence="2" id="KW-0031">Aminopeptidase</keyword>
<dbReference type="EMBL" id="FXTI01000015">
    <property type="protein sequence ID" value="SMO93069.1"/>
    <property type="molecule type" value="Genomic_DNA"/>
</dbReference>
<dbReference type="SUPFAM" id="SSF56266">
    <property type="entry name" value="DmpA/ArgJ-like"/>
    <property type="match status" value="1"/>
</dbReference>
<accession>A0A521FA64</accession>
<dbReference type="InterPro" id="IPR005321">
    <property type="entry name" value="Peptidase_S58_DmpA"/>
</dbReference>
<sequence>MGRLPSGSQNCITDVTGVRVGHITLKEADQGVCTGVTAILPHDKNPFLEKTTAVSHVINGFSKTTGLIQVDELGVLESPILLTNTFGVPAVTEGALQWLMEKKPEIGDTDSTVNIVTAECNDGWLNDLRGLHLHPDHAIQAIQQAEKNQLSEEGAIGAGAGMISYGWKGGIGTASRRLQRNDLVGYIEAMVLTNFGKPEELTILGVPMNHLKKKPTQPSRDGSVIVILATDLPFSSRQLKRLAKRTPFGLARTGSMAHHGSGEIVIAFSNAERKPHRPTASVLSSKQIAEDGPLMTECFQAVVEATEEAVYNSLFAAETTFGRNGRYIEALPHHQVIQRLKQAKDRL</sequence>
<dbReference type="InterPro" id="IPR016117">
    <property type="entry name" value="ArgJ-like_dom_sf"/>
</dbReference>